<evidence type="ECO:0000256" key="10">
    <source>
        <dbReference type="ARBA" id="ARBA00023239"/>
    </source>
</evidence>
<dbReference type="InterPro" id="IPR035904">
    <property type="entry name" value="Chorismate_synth_AroC_sf"/>
</dbReference>
<dbReference type="EC" id="4.2.3.5" evidence="3"/>
<evidence type="ECO:0000256" key="7">
    <source>
        <dbReference type="ARBA" id="ARBA00022827"/>
    </source>
</evidence>
<evidence type="ECO:0000313" key="11">
    <source>
        <dbReference type="EMBL" id="GBR74807.1"/>
    </source>
</evidence>
<keyword evidence="8" id="KW-0521">NADP</keyword>
<comment type="pathway">
    <text evidence="1">Metabolic intermediate biosynthesis; chorismate biosynthesis; chorismate from D-erythrose 4-phosphate and phosphoenolpyruvate: step 7/7.</text>
</comment>
<name>A0A388TD48_TERA1</name>
<evidence type="ECO:0000256" key="2">
    <source>
        <dbReference type="ARBA" id="ARBA00008014"/>
    </source>
</evidence>
<keyword evidence="12" id="KW-1185">Reference proteome</keyword>
<reference evidence="11 12" key="1">
    <citation type="journal article" date="2019" name="ISME J.">
        <title>Genome analyses of uncultured TG2/ZB3 bacteria in 'Margulisbacteria' specifically attached to ectosymbiotic spirochetes of protists in the termite gut.</title>
        <authorList>
            <person name="Utami Y.D."/>
            <person name="Kuwahara H."/>
            <person name="Igai K."/>
            <person name="Murakami T."/>
            <person name="Sugaya K."/>
            <person name="Morikawa T."/>
            <person name="Nagura Y."/>
            <person name="Yuki M."/>
            <person name="Deevong P."/>
            <person name="Inoue T."/>
            <person name="Kihara K."/>
            <person name="Lo N."/>
            <person name="Yamada A."/>
            <person name="Ohkuma M."/>
            <person name="Hongoh Y."/>
        </authorList>
    </citation>
    <scope>NUCLEOTIDE SEQUENCE [LARGE SCALE GENOMIC DNA]</scope>
    <source>
        <strain evidence="11">NkOx7-01</strain>
    </source>
</reference>
<evidence type="ECO:0000256" key="8">
    <source>
        <dbReference type="ARBA" id="ARBA00022857"/>
    </source>
</evidence>
<evidence type="ECO:0000256" key="9">
    <source>
        <dbReference type="ARBA" id="ARBA00023141"/>
    </source>
</evidence>
<evidence type="ECO:0000256" key="1">
    <source>
        <dbReference type="ARBA" id="ARBA00005044"/>
    </source>
</evidence>
<evidence type="ECO:0000256" key="4">
    <source>
        <dbReference type="ARBA" id="ARBA00022605"/>
    </source>
</evidence>
<keyword evidence="9" id="KW-0057">Aromatic amino acid biosynthesis</keyword>
<organism evidence="11 12">
    <name type="scientific">Termititenax aidoneus</name>
    <dbReference type="NCBI Taxonomy" id="2218524"/>
    <lineage>
        <taxon>Bacteria</taxon>
        <taxon>Bacillati</taxon>
        <taxon>Candidatus Margulisiibacteriota</taxon>
        <taxon>Candidatus Termititenacia</taxon>
        <taxon>Candidatus Termititenacales</taxon>
        <taxon>Candidatus Termititenacaceae</taxon>
        <taxon>Candidatus Termititenax</taxon>
    </lineage>
</organism>
<keyword evidence="6" id="KW-0288">FMN</keyword>
<keyword evidence="5" id="KW-0285">Flavoprotein</keyword>
<dbReference type="GO" id="GO:0004107">
    <property type="term" value="F:chorismate synthase activity"/>
    <property type="evidence" value="ECO:0007669"/>
    <property type="project" value="UniProtKB-EC"/>
</dbReference>
<dbReference type="Proteomes" id="UP000269352">
    <property type="component" value="Unassembled WGS sequence"/>
</dbReference>
<evidence type="ECO:0000313" key="12">
    <source>
        <dbReference type="Proteomes" id="UP000269352"/>
    </source>
</evidence>
<dbReference type="PANTHER" id="PTHR21085:SF0">
    <property type="entry name" value="CHORISMATE SYNTHASE"/>
    <property type="match status" value="1"/>
</dbReference>
<proteinExistence type="inferred from homology"/>
<keyword evidence="4" id="KW-0028">Amino-acid biosynthesis</keyword>
<comment type="similarity">
    <text evidence="2">Belongs to the chorismate synthase family.</text>
</comment>
<dbReference type="GO" id="GO:0010181">
    <property type="term" value="F:FMN binding"/>
    <property type="evidence" value="ECO:0007669"/>
    <property type="project" value="TreeGrafter"/>
</dbReference>
<dbReference type="InterPro" id="IPR000453">
    <property type="entry name" value="Chorismate_synth"/>
</dbReference>
<keyword evidence="7" id="KW-0274">FAD</keyword>
<dbReference type="EMBL" id="BGZN01000088">
    <property type="protein sequence ID" value="GBR74807.1"/>
    <property type="molecule type" value="Genomic_DNA"/>
</dbReference>
<sequence>MEIGLGFAAADLPGSQVQDEIFYKRGKVWHKTNNAGGIEGGLSNGENIIVRLAFKPIPTLMRPLQTIDWRTKKAAAAHVERADTCSVEAGAVIAENIAAFVLADAFLEKFGGDSLAEIKKRV</sequence>
<evidence type="ECO:0000256" key="6">
    <source>
        <dbReference type="ARBA" id="ARBA00022643"/>
    </source>
</evidence>
<dbReference type="GO" id="GO:0005829">
    <property type="term" value="C:cytosol"/>
    <property type="evidence" value="ECO:0007669"/>
    <property type="project" value="TreeGrafter"/>
</dbReference>
<dbReference type="GO" id="GO:0008652">
    <property type="term" value="P:amino acid biosynthetic process"/>
    <property type="evidence" value="ECO:0007669"/>
    <property type="project" value="UniProtKB-KW"/>
</dbReference>
<dbReference type="SUPFAM" id="SSF103263">
    <property type="entry name" value="Chorismate synthase, AroC"/>
    <property type="match status" value="1"/>
</dbReference>
<dbReference type="GO" id="GO:0009423">
    <property type="term" value="P:chorismate biosynthetic process"/>
    <property type="evidence" value="ECO:0007669"/>
    <property type="project" value="TreeGrafter"/>
</dbReference>
<dbReference type="PANTHER" id="PTHR21085">
    <property type="entry name" value="CHORISMATE SYNTHASE"/>
    <property type="match status" value="1"/>
</dbReference>
<accession>A0A388TD48</accession>
<dbReference type="GO" id="GO:0009073">
    <property type="term" value="P:aromatic amino acid family biosynthetic process"/>
    <property type="evidence" value="ECO:0007669"/>
    <property type="project" value="UniProtKB-KW"/>
</dbReference>
<gene>
    <name evidence="11" type="ORF">NO1_1919</name>
</gene>
<protein>
    <recommendedName>
        <fullName evidence="3">chorismate synthase</fullName>
        <ecNumber evidence="3">4.2.3.5</ecNumber>
    </recommendedName>
</protein>
<evidence type="ECO:0000256" key="5">
    <source>
        <dbReference type="ARBA" id="ARBA00022630"/>
    </source>
</evidence>
<evidence type="ECO:0000256" key="3">
    <source>
        <dbReference type="ARBA" id="ARBA00013036"/>
    </source>
</evidence>
<comment type="caution">
    <text evidence="11">The sequence shown here is derived from an EMBL/GenBank/DDBJ whole genome shotgun (WGS) entry which is preliminary data.</text>
</comment>
<dbReference type="Pfam" id="PF01264">
    <property type="entry name" value="Chorismate_synt"/>
    <property type="match status" value="1"/>
</dbReference>
<dbReference type="Gene3D" id="3.60.150.10">
    <property type="entry name" value="Chorismate synthase AroC"/>
    <property type="match status" value="1"/>
</dbReference>
<keyword evidence="10" id="KW-0456">Lyase</keyword>
<dbReference type="AlphaFoldDB" id="A0A388TD48"/>